<dbReference type="RefSeq" id="WP_193920712.1">
    <property type="nucleotide sequence ID" value="NZ_JADEXS020000001.1"/>
</dbReference>
<evidence type="ECO:0000256" key="2">
    <source>
        <dbReference type="ARBA" id="ARBA00023239"/>
    </source>
</evidence>
<evidence type="ECO:0000313" key="4">
    <source>
        <dbReference type="Proteomes" id="UP000622533"/>
    </source>
</evidence>
<dbReference type="Gene3D" id="3.30.2040.10">
    <property type="entry name" value="PSTPO5379-like domain"/>
    <property type="match status" value="1"/>
</dbReference>
<dbReference type="PIRSF" id="PIRSF029755">
    <property type="entry name" value="UCP029755"/>
    <property type="match status" value="1"/>
</dbReference>
<dbReference type="Gene3D" id="3.40.1640.10">
    <property type="entry name" value="PSTPO5379-like"/>
    <property type="match status" value="1"/>
</dbReference>
<name>A0A8J7D3G4_DESMC</name>
<dbReference type="GO" id="GO:0016829">
    <property type="term" value="F:lyase activity"/>
    <property type="evidence" value="ECO:0007669"/>
    <property type="project" value="UniProtKB-KW"/>
</dbReference>
<dbReference type="AlphaFoldDB" id="A0A8J7D3G4"/>
<evidence type="ECO:0000256" key="1">
    <source>
        <dbReference type="ARBA" id="ARBA00007896"/>
    </source>
</evidence>
<dbReference type="PANTHER" id="PTHR32022">
    <property type="entry name" value="D-GLUTAMATE CYCLASE, MITOCHONDRIAL"/>
    <property type="match status" value="1"/>
</dbReference>
<comment type="caution">
    <text evidence="3">The sequence shown here is derived from an EMBL/GenBank/DDBJ whole genome shotgun (WGS) entry which is preliminary data.</text>
</comment>
<dbReference type="PANTHER" id="PTHR32022:SF10">
    <property type="entry name" value="D-GLUTAMATE CYCLASE, MITOCHONDRIAL"/>
    <property type="match status" value="1"/>
</dbReference>
<gene>
    <name evidence="3" type="ORF">IQ276_25160</name>
</gene>
<dbReference type="InterPro" id="IPR009906">
    <property type="entry name" value="D-Glu_cyclase"/>
</dbReference>
<evidence type="ECO:0000313" key="3">
    <source>
        <dbReference type="EMBL" id="MBE9025593.1"/>
    </source>
</evidence>
<dbReference type="NCBIfam" id="NF003969">
    <property type="entry name" value="PRK05463.1"/>
    <property type="match status" value="1"/>
</dbReference>
<protein>
    <submittedName>
        <fullName evidence="3">Putative hydro-lyase</fullName>
    </submittedName>
</protein>
<dbReference type="FunFam" id="3.30.2040.10:FF:000001">
    <property type="entry name" value="D-glutamate cyclase, mitochondrial"/>
    <property type="match status" value="1"/>
</dbReference>
<keyword evidence="4" id="KW-1185">Reference proteome</keyword>
<dbReference type="Pfam" id="PF07286">
    <property type="entry name" value="D-Glu_cyclase"/>
    <property type="match status" value="1"/>
</dbReference>
<dbReference type="HAMAP" id="MF_01830">
    <property type="entry name" value="Hydro_lyase"/>
    <property type="match status" value="1"/>
</dbReference>
<accession>A0A8J7D3G4</accession>
<sequence>MLNFSSLPSEIRQLCRDGKLDTPTPGLALGFVQANLVVLPYSLAFEFLLFCQRNPKSCPILDVTEIGDPEPKIIAPGADIRTDLPRYRIFRHGELIEETTDIRPFWRSDLVAFLIGCSFSFENAMLNSGLPVRHVEEQKNVPMYKTNIECIPTRIFSSPLVVSMRPLPANNIVRAVEVTSRYYKAHGSPVHIGNPEEIGIRDLQKPDYGDAVTVRDGEVPVFWACGVTTQTAIFQAKPELAITHSPGHMFISDLKDEYLTL</sequence>
<reference evidence="3" key="1">
    <citation type="submission" date="2020-10" db="EMBL/GenBank/DDBJ databases">
        <authorList>
            <person name="Castelo-Branco R."/>
            <person name="Eusebio N."/>
            <person name="Adriana R."/>
            <person name="Vieira A."/>
            <person name="Brugerolle De Fraissinette N."/>
            <person name="Rezende De Castro R."/>
            <person name="Schneider M.P."/>
            <person name="Vasconcelos V."/>
            <person name="Leao P.N."/>
        </authorList>
    </citation>
    <scope>NUCLEOTIDE SEQUENCE</scope>
    <source>
        <strain evidence="3">LEGE 12446</strain>
    </source>
</reference>
<dbReference type="EMBL" id="JADEXS010000442">
    <property type="protein sequence ID" value="MBE9025593.1"/>
    <property type="molecule type" value="Genomic_DNA"/>
</dbReference>
<dbReference type="InterPro" id="IPR016938">
    <property type="entry name" value="UPF0317"/>
</dbReference>
<organism evidence="3 4">
    <name type="scientific">Desmonostoc muscorum LEGE 12446</name>
    <dbReference type="NCBI Taxonomy" id="1828758"/>
    <lineage>
        <taxon>Bacteria</taxon>
        <taxon>Bacillati</taxon>
        <taxon>Cyanobacteriota</taxon>
        <taxon>Cyanophyceae</taxon>
        <taxon>Nostocales</taxon>
        <taxon>Nostocaceae</taxon>
        <taxon>Desmonostoc</taxon>
    </lineage>
</organism>
<dbReference type="Proteomes" id="UP000622533">
    <property type="component" value="Unassembled WGS sequence"/>
</dbReference>
<proteinExistence type="inferred from homology"/>
<keyword evidence="2" id="KW-0456">Lyase</keyword>
<dbReference type="InterPro" id="IPR038021">
    <property type="entry name" value="Putative_hydro-lyase"/>
</dbReference>
<dbReference type="SUPFAM" id="SSF160920">
    <property type="entry name" value="PSTPO5379-like"/>
    <property type="match status" value="1"/>
</dbReference>
<comment type="similarity">
    <text evidence="1">Belongs to the D-glutamate cyclase family.</text>
</comment>